<comment type="caution">
    <text evidence="3">The sequence shown here is derived from an EMBL/GenBank/DDBJ whole genome shotgun (WGS) entry which is preliminary data.</text>
</comment>
<feature type="domain" description="MobA/VirD2-like nuclease" evidence="2">
    <location>
        <begin position="34"/>
        <end position="156"/>
    </location>
</feature>
<accession>A0A2U1CC35</accession>
<dbReference type="OrthoDB" id="9762440at2"/>
<gene>
    <name evidence="3" type="ORF">C7373_10423</name>
</gene>
<dbReference type="RefSeq" id="WP_116721942.1">
    <property type="nucleotide sequence ID" value="NZ_CP011524.1"/>
</dbReference>
<dbReference type="Pfam" id="PF03432">
    <property type="entry name" value="Relaxase"/>
    <property type="match status" value="1"/>
</dbReference>
<evidence type="ECO:0000256" key="1">
    <source>
        <dbReference type="SAM" id="MobiDB-lite"/>
    </source>
</evidence>
<sequence length="184" mass="20737">MAYDKIIPIRNRLDRCLNYVLNDGKTALGRALEYIEDQEKTALEWDGGTVRLETALNCELDSARKDMEATKRRWGKDGPGHVLGYHLIHAYTPGEVTPEEAHAASLEFARRLLGDRYEAVVSTHLDRDHLHAHIVFNSVSFVDGKMYRNNFKDYFRGHPGDLQRGVAGARPVRHRAGGAGEAVR</sequence>
<dbReference type="AlphaFoldDB" id="A0A2U1CC35"/>
<reference evidence="3 4" key="1">
    <citation type="submission" date="2018-04" db="EMBL/GenBank/DDBJ databases">
        <title>Genomic Encyclopedia of Type Strains, Phase IV (KMG-IV): sequencing the most valuable type-strain genomes for metagenomic binning, comparative biology and taxonomic classification.</title>
        <authorList>
            <person name="Goeker M."/>
        </authorList>
    </citation>
    <scope>NUCLEOTIDE SEQUENCE [LARGE SCALE GENOMIC DNA]</scope>
    <source>
        <strain evidence="3 4">DSM 26588</strain>
    </source>
</reference>
<protein>
    <submittedName>
        <fullName evidence="3">Relaxase/mobilization nuclease-like protein</fullName>
    </submittedName>
</protein>
<dbReference type="Proteomes" id="UP000245778">
    <property type="component" value="Unassembled WGS sequence"/>
</dbReference>
<name>A0A2U1CC35_9FIRM</name>
<evidence type="ECO:0000313" key="4">
    <source>
        <dbReference type="Proteomes" id="UP000245778"/>
    </source>
</evidence>
<dbReference type="InterPro" id="IPR005094">
    <property type="entry name" value="Endonuclease_MobA/VirD2"/>
</dbReference>
<feature type="region of interest" description="Disordered" evidence="1">
    <location>
        <begin position="165"/>
        <end position="184"/>
    </location>
</feature>
<dbReference type="GeneID" id="93228770"/>
<organism evidence="3 4">
    <name type="scientific">Intestinimonas butyriciproducens</name>
    <dbReference type="NCBI Taxonomy" id="1297617"/>
    <lineage>
        <taxon>Bacteria</taxon>
        <taxon>Bacillati</taxon>
        <taxon>Bacillota</taxon>
        <taxon>Clostridia</taxon>
        <taxon>Eubacteriales</taxon>
        <taxon>Intestinimonas</taxon>
    </lineage>
</organism>
<dbReference type="EMBL" id="QEKK01000004">
    <property type="protein sequence ID" value="PVY58430.1"/>
    <property type="molecule type" value="Genomic_DNA"/>
</dbReference>
<proteinExistence type="predicted"/>
<evidence type="ECO:0000259" key="2">
    <source>
        <dbReference type="Pfam" id="PF03432"/>
    </source>
</evidence>
<evidence type="ECO:0000313" key="3">
    <source>
        <dbReference type="EMBL" id="PVY58430.1"/>
    </source>
</evidence>